<dbReference type="EnsemblMetazoa" id="PPAI006261-RA">
    <property type="protein sequence ID" value="PPAI006261-PA"/>
    <property type="gene ID" value="PPAI006261"/>
</dbReference>
<sequence>MLKEQVLRLKMALEDADDNSAKAGGSSNVWSPGNTLTYQPQNAYAPPNLPVPMLLVISILIGILCILFGKYVL</sequence>
<evidence type="ECO:0000313" key="1">
    <source>
        <dbReference type="EnsemblMetazoa" id="PPAI006261-PA"/>
    </source>
</evidence>
<dbReference type="Proteomes" id="UP000092462">
    <property type="component" value="Unassembled WGS sequence"/>
</dbReference>
<dbReference type="EMBL" id="AJVK01001008">
    <property type="status" value="NOT_ANNOTATED_CDS"/>
    <property type="molecule type" value="Genomic_DNA"/>
</dbReference>
<dbReference type="VEuPathDB" id="VectorBase:PPAPM1_012123"/>
<dbReference type="VEuPathDB" id="VectorBase:PPAI006261"/>
<keyword evidence="2" id="KW-1185">Reference proteome</keyword>
<name>A0A1B0FYB7_PHLPP</name>
<organism evidence="1 2">
    <name type="scientific">Phlebotomus papatasi</name>
    <name type="common">Sandfly</name>
    <dbReference type="NCBI Taxonomy" id="29031"/>
    <lineage>
        <taxon>Eukaryota</taxon>
        <taxon>Metazoa</taxon>
        <taxon>Ecdysozoa</taxon>
        <taxon>Arthropoda</taxon>
        <taxon>Hexapoda</taxon>
        <taxon>Insecta</taxon>
        <taxon>Pterygota</taxon>
        <taxon>Neoptera</taxon>
        <taxon>Endopterygota</taxon>
        <taxon>Diptera</taxon>
        <taxon>Nematocera</taxon>
        <taxon>Psychodoidea</taxon>
        <taxon>Psychodidae</taxon>
        <taxon>Phlebotomus</taxon>
        <taxon>Phlebotomus</taxon>
    </lineage>
</organism>
<evidence type="ECO:0000313" key="2">
    <source>
        <dbReference type="Proteomes" id="UP000092462"/>
    </source>
</evidence>
<reference evidence="1" key="1">
    <citation type="submission" date="2022-08" db="UniProtKB">
        <authorList>
            <consortium name="EnsemblMetazoa"/>
        </authorList>
    </citation>
    <scope>IDENTIFICATION</scope>
    <source>
        <strain evidence="1">Israel</strain>
    </source>
</reference>
<accession>A0A1B0FYB7</accession>
<proteinExistence type="predicted"/>
<dbReference type="AlphaFoldDB" id="A0A1B0FYB7"/>
<protein>
    <submittedName>
        <fullName evidence="1">Uncharacterized protein</fullName>
    </submittedName>
</protein>